<dbReference type="SMART" id="SM00382">
    <property type="entry name" value="AAA"/>
    <property type="match status" value="1"/>
</dbReference>
<dbReference type="Proteomes" id="UP001562354">
    <property type="component" value="Unassembled WGS sequence"/>
</dbReference>
<keyword evidence="2 5" id="KW-0547">Nucleotide-binding</keyword>
<dbReference type="RefSeq" id="XP_069200901.1">
    <property type="nucleotide sequence ID" value="XM_069343087.1"/>
</dbReference>
<dbReference type="InterPro" id="IPR044539">
    <property type="entry name" value="Pch2-like"/>
</dbReference>
<dbReference type="InterPro" id="IPR003959">
    <property type="entry name" value="ATPase_AAA_core"/>
</dbReference>
<dbReference type="InterPro" id="IPR003960">
    <property type="entry name" value="ATPase_AAA_CS"/>
</dbReference>
<evidence type="ECO:0000256" key="1">
    <source>
        <dbReference type="ARBA" id="ARBA00007271"/>
    </source>
</evidence>
<dbReference type="Pfam" id="PF00004">
    <property type="entry name" value="AAA"/>
    <property type="match status" value="1"/>
</dbReference>
<dbReference type="InterPro" id="IPR027417">
    <property type="entry name" value="P-loop_NTPase"/>
</dbReference>
<feature type="domain" description="AAA+ ATPase" evidence="6">
    <location>
        <begin position="49"/>
        <end position="200"/>
    </location>
</feature>
<evidence type="ECO:0000259" key="6">
    <source>
        <dbReference type="SMART" id="SM00382"/>
    </source>
</evidence>
<keyword evidence="3 5" id="KW-0067">ATP-binding</keyword>
<evidence type="ECO:0000256" key="5">
    <source>
        <dbReference type="RuleBase" id="RU003651"/>
    </source>
</evidence>
<dbReference type="GeneID" id="95977292"/>
<dbReference type="InterPro" id="IPR003593">
    <property type="entry name" value="AAA+_ATPase"/>
</dbReference>
<dbReference type="PROSITE" id="PS00674">
    <property type="entry name" value="AAA"/>
    <property type="match status" value="1"/>
</dbReference>
<name>A0ABR3PFT5_9PEZI</name>
<organism evidence="7 8">
    <name type="scientific">Neodothiora populina</name>
    <dbReference type="NCBI Taxonomy" id="2781224"/>
    <lineage>
        <taxon>Eukaryota</taxon>
        <taxon>Fungi</taxon>
        <taxon>Dikarya</taxon>
        <taxon>Ascomycota</taxon>
        <taxon>Pezizomycotina</taxon>
        <taxon>Dothideomycetes</taxon>
        <taxon>Dothideomycetidae</taxon>
        <taxon>Dothideales</taxon>
        <taxon>Dothioraceae</taxon>
        <taxon>Neodothiora</taxon>
    </lineage>
</organism>
<comment type="similarity">
    <text evidence="1">Belongs to the AAA ATPase family. PCH2 subfamily.</text>
</comment>
<gene>
    <name evidence="7" type="ORF">AAFC00_003591</name>
</gene>
<reference evidence="7 8" key="1">
    <citation type="submission" date="2024-07" db="EMBL/GenBank/DDBJ databases">
        <title>Draft sequence of the Neodothiora populina.</title>
        <authorList>
            <person name="Drown D.D."/>
            <person name="Schuette U.S."/>
            <person name="Buechlein A.B."/>
            <person name="Rusch D.R."/>
            <person name="Winton L.W."/>
            <person name="Adams G.A."/>
        </authorList>
    </citation>
    <scope>NUCLEOTIDE SEQUENCE [LARGE SCALE GENOMIC DNA]</scope>
    <source>
        <strain evidence="7 8">CPC 39397</strain>
    </source>
</reference>
<evidence type="ECO:0000256" key="3">
    <source>
        <dbReference type="ARBA" id="ARBA00022840"/>
    </source>
</evidence>
<evidence type="ECO:0000313" key="7">
    <source>
        <dbReference type="EMBL" id="KAL1304626.1"/>
    </source>
</evidence>
<dbReference type="InterPro" id="IPR058249">
    <property type="entry name" value="Pch2_C"/>
</dbReference>
<dbReference type="PANTHER" id="PTHR45991:SF1">
    <property type="entry name" value="PACHYTENE CHECKPOINT PROTEIN 2 HOMOLOG"/>
    <property type="match status" value="1"/>
</dbReference>
<keyword evidence="8" id="KW-1185">Reference proteome</keyword>
<comment type="caution">
    <text evidence="7">The sequence shown here is derived from an EMBL/GenBank/DDBJ whole genome shotgun (WGS) entry which is preliminary data.</text>
</comment>
<evidence type="ECO:0000256" key="4">
    <source>
        <dbReference type="ARBA" id="ARBA00023254"/>
    </source>
</evidence>
<dbReference type="Gene3D" id="3.40.50.300">
    <property type="entry name" value="P-loop containing nucleotide triphosphate hydrolases"/>
    <property type="match status" value="1"/>
</dbReference>
<dbReference type="SUPFAM" id="SSF52540">
    <property type="entry name" value="P-loop containing nucleoside triphosphate hydrolases"/>
    <property type="match status" value="1"/>
</dbReference>
<protein>
    <recommendedName>
        <fullName evidence="6">AAA+ ATPase domain-containing protein</fullName>
    </recommendedName>
</protein>
<proteinExistence type="inferred from homology"/>
<accession>A0ABR3PFT5</accession>
<sequence length="334" mass="36921">MIELPNKSLSDVWASLKFENDEPDEILRSVARIIILLKQPGLDMNAMDLNRLILLHGPPGCGKTTLSRALAQKLSIRLGGQFPLGGRLFELNTQSLLSKYYSESGRLVTEVFDQISSLARDTGCTTLIFVLIDEVESIAGSREQLSASGECHDSIRVTNQLLTALDRIRTQPNVVVFCTSNLKSAIDPAFSDRVDFDVCVPSPCESAIYEIFRSTLNQLIRAGIVIPSLWQIDSMWQVNGIGSLYSKEDAAAHGMIPDWDSVIETMDQPDHPVQMLAALAQKCKGISGRKLKKLPLLSITKYTWGDNCPLDDALAAMKRAVEMDLHESEDRIMG</sequence>
<dbReference type="PANTHER" id="PTHR45991">
    <property type="entry name" value="PACHYTENE CHECKPOINT PROTEIN 2"/>
    <property type="match status" value="1"/>
</dbReference>
<keyword evidence="4" id="KW-0469">Meiosis</keyword>
<dbReference type="EMBL" id="JBFMKM010000008">
    <property type="protein sequence ID" value="KAL1304626.1"/>
    <property type="molecule type" value="Genomic_DNA"/>
</dbReference>
<evidence type="ECO:0000256" key="2">
    <source>
        <dbReference type="ARBA" id="ARBA00022741"/>
    </source>
</evidence>
<dbReference type="Pfam" id="PF23242">
    <property type="entry name" value="AAA_lid_TRIP13_C"/>
    <property type="match status" value="1"/>
</dbReference>
<evidence type="ECO:0000313" key="8">
    <source>
        <dbReference type="Proteomes" id="UP001562354"/>
    </source>
</evidence>